<dbReference type="InterPro" id="IPR029062">
    <property type="entry name" value="Class_I_gatase-like"/>
</dbReference>
<reference evidence="4" key="1">
    <citation type="journal article" date="2019" name="Int. J. Syst. Evol. Microbiol.">
        <title>The Global Catalogue of Microorganisms (GCM) 10K type strain sequencing project: providing services to taxonomists for standard genome sequencing and annotation.</title>
        <authorList>
            <consortium name="The Broad Institute Genomics Platform"/>
            <consortium name="The Broad Institute Genome Sequencing Center for Infectious Disease"/>
            <person name="Wu L."/>
            <person name="Ma J."/>
        </authorList>
    </citation>
    <scope>NUCLEOTIDE SEQUENCE [LARGE SCALE GENOMIC DNA]</scope>
    <source>
        <strain evidence="4">KCTC 23984</strain>
    </source>
</reference>
<sequence length="279" mass="31834">MKLLSYFALFCFLLFSTTAFAQAQPSTQVDWKKVNVLVYTKNGKGYVHDNIPHAVKAIQKLSQEKGFKVDVTDDPAAFTEKNLAKYTFLLFPSTNNDVFDTDEQRVAFRRYIEAGGGFVGLHSVTGTERNWKWFKALVGGTFLWHPKFQPLKVKVIDKDHPTVQGLPEVWERADECYFLKELYPGIKVVMAHDLSSLNKEEEDKIKPASVPFADYYPAVWHQNFDGGTVWITTLGHAKESYEDPMFMKHVLQGMQFVASQSKKLDFTKSYATARDTPLP</sequence>
<evidence type="ECO:0000313" key="4">
    <source>
        <dbReference type="Proteomes" id="UP001597641"/>
    </source>
</evidence>
<organism evidence="3 4">
    <name type="scientific">Pontibacter toksunensis</name>
    <dbReference type="NCBI Taxonomy" id="1332631"/>
    <lineage>
        <taxon>Bacteria</taxon>
        <taxon>Pseudomonadati</taxon>
        <taxon>Bacteroidota</taxon>
        <taxon>Cytophagia</taxon>
        <taxon>Cytophagales</taxon>
        <taxon>Hymenobacteraceae</taxon>
        <taxon>Pontibacter</taxon>
    </lineage>
</organism>
<keyword evidence="4" id="KW-1185">Reference proteome</keyword>
<dbReference type="RefSeq" id="WP_377487695.1">
    <property type="nucleotide sequence ID" value="NZ_JBHUOX010000015.1"/>
</dbReference>
<evidence type="ECO:0000256" key="1">
    <source>
        <dbReference type="SAM" id="SignalP"/>
    </source>
</evidence>
<gene>
    <name evidence="3" type="ORF">ACFS7Z_18395</name>
</gene>
<accession>A0ABW6BXB8</accession>
<dbReference type="Gene3D" id="3.40.50.880">
    <property type="match status" value="1"/>
</dbReference>
<dbReference type="Proteomes" id="UP001597641">
    <property type="component" value="Unassembled WGS sequence"/>
</dbReference>
<dbReference type="PANTHER" id="PTHR40469">
    <property type="entry name" value="SECRETED GLYCOSYL HYDROLASE"/>
    <property type="match status" value="1"/>
</dbReference>
<proteinExistence type="predicted"/>
<feature type="signal peptide" evidence="1">
    <location>
        <begin position="1"/>
        <end position="21"/>
    </location>
</feature>
<feature type="chain" id="PRO_5045458984" evidence="1">
    <location>
        <begin position="22"/>
        <end position="279"/>
    </location>
</feature>
<evidence type="ECO:0000259" key="2">
    <source>
        <dbReference type="Pfam" id="PF06283"/>
    </source>
</evidence>
<evidence type="ECO:0000313" key="3">
    <source>
        <dbReference type="EMBL" id="MFD3002348.1"/>
    </source>
</evidence>
<feature type="domain" description="ThuA-like" evidence="2">
    <location>
        <begin position="35"/>
        <end position="256"/>
    </location>
</feature>
<comment type="caution">
    <text evidence="3">The sequence shown here is derived from an EMBL/GenBank/DDBJ whole genome shotgun (WGS) entry which is preliminary data.</text>
</comment>
<name>A0ABW6BXB8_9BACT</name>
<keyword evidence="1" id="KW-0732">Signal</keyword>
<dbReference type="EMBL" id="JBHUOX010000015">
    <property type="protein sequence ID" value="MFD3002348.1"/>
    <property type="molecule type" value="Genomic_DNA"/>
</dbReference>
<dbReference type="SUPFAM" id="SSF52317">
    <property type="entry name" value="Class I glutamine amidotransferase-like"/>
    <property type="match status" value="1"/>
</dbReference>
<dbReference type="Pfam" id="PF06283">
    <property type="entry name" value="ThuA"/>
    <property type="match status" value="1"/>
</dbReference>
<protein>
    <submittedName>
        <fullName evidence="3">ThuA domain-containing protein</fullName>
    </submittedName>
</protein>
<dbReference type="PANTHER" id="PTHR40469:SF2">
    <property type="entry name" value="GALACTOSE-BINDING DOMAIN-LIKE SUPERFAMILY PROTEIN"/>
    <property type="match status" value="1"/>
</dbReference>
<dbReference type="InterPro" id="IPR029010">
    <property type="entry name" value="ThuA-like"/>
</dbReference>